<evidence type="ECO:0000313" key="3">
    <source>
        <dbReference type="Proteomes" id="UP000215902"/>
    </source>
</evidence>
<dbReference type="Proteomes" id="UP000215902">
    <property type="component" value="Unassembled WGS sequence"/>
</dbReference>
<reference evidence="2 3" key="1">
    <citation type="submission" date="2017-06" db="EMBL/GenBank/DDBJ databases">
        <title>A platform for efficient transgenesis in Macrostomum lignano, a flatworm model organism for stem cell research.</title>
        <authorList>
            <person name="Berezikov E."/>
        </authorList>
    </citation>
    <scope>NUCLEOTIDE SEQUENCE [LARGE SCALE GENOMIC DNA]</scope>
    <source>
        <strain evidence="2">DV1</strain>
        <tissue evidence="2">Whole organism</tissue>
    </source>
</reference>
<dbReference type="AlphaFoldDB" id="A0A267EPQ5"/>
<organism evidence="2 3">
    <name type="scientific">Macrostomum lignano</name>
    <dbReference type="NCBI Taxonomy" id="282301"/>
    <lineage>
        <taxon>Eukaryota</taxon>
        <taxon>Metazoa</taxon>
        <taxon>Spiralia</taxon>
        <taxon>Lophotrochozoa</taxon>
        <taxon>Platyhelminthes</taxon>
        <taxon>Rhabditophora</taxon>
        <taxon>Macrostomorpha</taxon>
        <taxon>Macrostomida</taxon>
        <taxon>Macrostomidae</taxon>
        <taxon>Macrostomum</taxon>
    </lineage>
</organism>
<proteinExistence type="predicted"/>
<feature type="region of interest" description="Disordered" evidence="1">
    <location>
        <begin position="72"/>
        <end position="92"/>
    </location>
</feature>
<name>A0A267EPQ5_9PLAT</name>
<evidence type="ECO:0000313" key="2">
    <source>
        <dbReference type="EMBL" id="PAA63523.1"/>
    </source>
</evidence>
<protein>
    <submittedName>
        <fullName evidence="2">Uncharacterized protein</fullName>
    </submittedName>
</protein>
<comment type="caution">
    <text evidence="2">The sequence shown here is derived from an EMBL/GenBank/DDBJ whole genome shotgun (WGS) entry which is preliminary data.</text>
</comment>
<accession>A0A267EPQ5</accession>
<gene>
    <name evidence="2" type="ORF">BOX15_Mlig004372g3</name>
</gene>
<keyword evidence="3" id="KW-1185">Reference proteome</keyword>
<sequence length="92" mass="9944">FRLLKNLLAAASKSRQGLNAFSGPSQLRVLSSSATKNQAQVIRCHGDKKREDKSRSNGGTFAAVTASVAMATVAVNRDKNNEEKDKPENERA</sequence>
<evidence type="ECO:0000256" key="1">
    <source>
        <dbReference type="SAM" id="MobiDB-lite"/>
    </source>
</evidence>
<feature type="compositionally biased region" description="Basic and acidic residues" evidence="1">
    <location>
        <begin position="76"/>
        <end position="92"/>
    </location>
</feature>
<dbReference type="EMBL" id="NIVC01001835">
    <property type="protein sequence ID" value="PAA63523.1"/>
    <property type="molecule type" value="Genomic_DNA"/>
</dbReference>
<feature type="non-terminal residue" evidence="2">
    <location>
        <position position="1"/>
    </location>
</feature>